<evidence type="ECO:0000313" key="2">
    <source>
        <dbReference type="EMBL" id="MXO86429.1"/>
    </source>
</evidence>
<dbReference type="PROSITE" id="PS51318">
    <property type="entry name" value="TAT"/>
    <property type="match status" value="1"/>
</dbReference>
<dbReference type="Pfam" id="PF13645">
    <property type="entry name" value="YkuD_2"/>
    <property type="match status" value="1"/>
</dbReference>
<gene>
    <name evidence="2" type="ORF">GRI38_10370</name>
</gene>
<feature type="signal peptide" evidence="1">
    <location>
        <begin position="1"/>
        <end position="20"/>
    </location>
</feature>
<evidence type="ECO:0000313" key="3">
    <source>
        <dbReference type="Proteomes" id="UP000433104"/>
    </source>
</evidence>
<dbReference type="PANTHER" id="PTHR38477">
    <property type="entry name" value="HYPOTHETICAL EXPORTED PROTEIN"/>
    <property type="match status" value="1"/>
</dbReference>
<dbReference type="EMBL" id="WTYW01000002">
    <property type="protein sequence ID" value="MXO86429.1"/>
    <property type="molecule type" value="Genomic_DNA"/>
</dbReference>
<dbReference type="Proteomes" id="UP000433104">
    <property type="component" value="Unassembled WGS sequence"/>
</dbReference>
<keyword evidence="1" id="KW-0732">Signal</keyword>
<keyword evidence="3" id="KW-1185">Reference proteome</keyword>
<dbReference type="AlphaFoldDB" id="A0A844ZL73"/>
<name>A0A844ZL73_9SPHN</name>
<feature type="chain" id="PRO_5032860985" evidence="1">
    <location>
        <begin position="21"/>
        <end position="238"/>
    </location>
</feature>
<dbReference type="InterPro" id="IPR006311">
    <property type="entry name" value="TAT_signal"/>
</dbReference>
<organism evidence="2 3">
    <name type="scientific">Parapontixanthobacter aurantiacus</name>
    <dbReference type="NCBI Taxonomy" id="1463599"/>
    <lineage>
        <taxon>Bacteria</taxon>
        <taxon>Pseudomonadati</taxon>
        <taxon>Pseudomonadota</taxon>
        <taxon>Alphaproteobacteria</taxon>
        <taxon>Sphingomonadales</taxon>
        <taxon>Erythrobacteraceae</taxon>
        <taxon>Parapontixanthobacter</taxon>
    </lineage>
</organism>
<evidence type="ECO:0000256" key="1">
    <source>
        <dbReference type="SAM" id="SignalP"/>
    </source>
</evidence>
<protein>
    <submittedName>
        <fullName evidence="2">Twin-arginine translocation pathway signal</fullName>
    </submittedName>
</protein>
<dbReference type="OrthoDB" id="9815195at2"/>
<reference evidence="2 3" key="1">
    <citation type="submission" date="2019-12" db="EMBL/GenBank/DDBJ databases">
        <title>Genomic-based taxomic classification of the family Erythrobacteraceae.</title>
        <authorList>
            <person name="Xu L."/>
        </authorList>
    </citation>
    <scope>NUCLEOTIDE SEQUENCE [LARGE SCALE GENOMIC DNA]</scope>
    <source>
        <strain evidence="2 3">MCCC 1A09962</strain>
    </source>
</reference>
<dbReference type="InterPro" id="IPR032676">
    <property type="entry name" value="YkuD_2"/>
</dbReference>
<sequence>MASRRKFLAAGLLAAGVASASPPRVFAAARAASGRDEKLHAIARRQLERLGDEIWLKDMVAIVDFGLHSREKRIHFIDMEAGNVRSFHVTHGQGSDPDNTGWLEGWSNVPNSLASSRGAYRTRNWYVGKYGKSMRLDGLDPSNDNALSRAIVMHQADYASSQVVDKYGKLGRSNGCFAMAPGEFDYALERLHNGRLLFAESLGIDAKGEIVETPPQYDLMPLQPENPDTFQRTNPGVY</sequence>
<proteinExistence type="predicted"/>
<dbReference type="PANTHER" id="PTHR38477:SF1">
    <property type="entry name" value="MUREIN L,D-TRANSPEPTIDASE CATALYTIC DOMAIN FAMILY PROTEIN"/>
    <property type="match status" value="1"/>
</dbReference>
<dbReference type="RefSeq" id="WP_160683218.1">
    <property type="nucleotide sequence ID" value="NZ_WTYW01000002.1"/>
</dbReference>
<accession>A0A844ZL73</accession>
<comment type="caution">
    <text evidence="2">The sequence shown here is derived from an EMBL/GenBank/DDBJ whole genome shotgun (WGS) entry which is preliminary data.</text>
</comment>